<sequence>MLHKISNLEGCIPINKQQQQTIVGGARRFRSHRRPCNLPYAFYNGFCRLP</sequence>
<reference evidence="1 2" key="1">
    <citation type="submission" date="2020-07" db="EMBL/GenBank/DDBJ databases">
        <title>Description of Kordia aestuariivivens sp. nov., isolated from a tidal flat.</title>
        <authorList>
            <person name="Park S."/>
            <person name="Yoon J.-H."/>
        </authorList>
    </citation>
    <scope>NUCLEOTIDE SEQUENCE [LARGE SCALE GENOMIC DNA]</scope>
    <source>
        <strain evidence="1 2">YSTF-M3</strain>
    </source>
</reference>
<dbReference type="RefSeq" id="WP_187563290.1">
    <property type="nucleotide sequence ID" value="NZ_JACGWS010000010.1"/>
</dbReference>
<evidence type="ECO:0000313" key="2">
    <source>
        <dbReference type="Proteomes" id="UP000619238"/>
    </source>
</evidence>
<protein>
    <submittedName>
        <fullName evidence="1">Uncharacterized protein</fullName>
    </submittedName>
</protein>
<dbReference type="Proteomes" id="UP000619238">
    <property type="component" value="Unassembled WGS sequence"/>
</dbReference>
<keyword evidence="2" id="KW-1185">Reference proteome</keyword>
<organism evidence="1 2">
    <name type="scientific">Kordia aestuariivivens</name>
    <dbReference type="NCBI Taxonomy" id="2759037"/>
    <lineage>
        <taxon>Bacteria</taxon>
        <taxon>Pseudomonadati</taxon>
        <taxon>Bacteroidota</taxon>
        <taxon>Flavobacteriia</taxon>
        <taxon>Flavobacteriales</taxon>
        <taxon>Flavobacteriaceae</taxon>
        <taxon>Kordia</taxon>
    </lineage>
</organism>
<proteinExistence type="predicted"/>
<dbReference type="EMBL" id="JACGWS010000010">
    <property type="protein sequence ID" value="MBC8756249.1"/>
    <property type="molecule type" value="Genomic_DNA"/>
</dbReference>
<comment type="caution">
    <text evidence="1">The sequence shown here is derived from an EMBL/GenBank/DDBJ whole genome shotgun (WGS) entry which is preliminary data.</text>
</comment>
<evidence type="ECO:0000313" key="1">
    <source>
        <dbReference type="EMBL" id="MBC8756249.1"/>
    </source>
</evidence>
<accession>A0ABR7QCH4</accession>
<name>A0ABR7QCH4_9FLAO</name>
<gene>
    <name evidence="1" type="ORF">H2O64_16355</name>
</gene>